<dbReference type="InterPro" id="IPR002645">
    <property type="entry name" value="STAS_dom"/>
</dbReference>
<dbReference type="Gene3D" id="3.60.40.10">
    <property type="entry name" value="PPM-type phosphatase domain"/>
    <property type="match status" value="1"/>
</dbReference>
<dbReference type="Pfam" id="PF13581">
    <property type="entry name" value="HATPase_c_2"/>
    <property type="match status" value="1"/>
</dbReference>
<gene>
    <name evidence="3" type="ORF">GCM10017577_71070</name>
</gene>
<sequence length="549" mass="56114">MHDALAQRGYGSLGCLPLRAADGGTDLLTVALPQGRVPSPTERATAESLADQCAQALHRARLLEAEREIATVLQRSLLPRELPALARLAASARYTPSAEDAHAGGDWYDLLPLDGTRVALVIGDVVGHGPAAAAVMGQLRSALAGHLLDGRSPAAALERLDRFAAHVPGSAGSSCACLTYDWSSGELRWSSAGHPPVLLLDEEGTRFLAGGAGTVLGASARSPRPEGAEVLGPVTSLVLYTDGLVETRDEVLDAGLDRLAATVREHADLDPGALTEQVVAGVLRGYAPADDVALLVVRTVPAPLSATLPADPTSLRGMRRAAAAWLVEAGVLPEAADDVQLTLGEAAANAVEHAYPEGGGDFTWSLARAGDGAVEVAVADAGRWRPVPADSGYRGHGLRVMRELGEELEIERGGTGTRVAFRVPPGTAPPAPAGTLPHRPVASVPAAVTWRTGPGGAQVLVVTGDVDLAGREPVARALLPAARSGEAPLVVDLAGVPYLSSAGIALLSEAVALRPDLAVVVAAGSAPARALDVTGLAAVLAVRVTQPTS</sequence>
<accession>A0A9W6UG39</accession>
<reference evidence="3" key="1">
    <citation type="journal article" date="2014" name="Int. J. Syst. Evol. Microbiol.">
        <title>Complete genome sequence of Corynebacterium casei LMG S-19264T (=DSM 44701T), isolated from a smear-ripened cheese.</title>
        <authorList>
            <consortium name="US DOE Joint Genome Institute (JGI-PGF)"/>
            <person name="Walter F."/>
            <person name="Albersmeier A."/>
            <person name="Kalinowski J."/>
            <person name="Ruckert C."/>
        </authorList>
    </citation>
    <scope>NUCLEOTIDE SEQUENCE</scope>
    <source>
        <strain evidence="3">VKM Ac-1069</strain>
    </source>
</reference>
<dbReference type="CDD" id="cd16936">
    <property type="entry name" value="HATPase_RsbW-like"/>
    <property type="match status" value="1"/>
</dbReference>
<dbReference type="Pfam" id="PF13466">
    <property type="entry name" value="STAS_2"/>
    <property type="match status" value="1"/>
</dbReference>
<dbReference type="PROSITE" id="PS50801">
    <property type="entry name" value="STAS"/>
    <property type="match status" value="1"/>
</dbReference>
<dbReference type="Gene3D" id="3.30.450.40">
    <property type="match status" value="1"/>
</dbReference>
<evidence type="ECO:0000259" key="2">
    <source>
        <dbReference type="PROSITE" id="PS50801"/>
    </source>
</evidence>
<dbReference type="InterPro" id="IPR052016">
    <property type="entry name" value="Bact_Sigma-Reg"/>
</dbReference>
<dbReference type="SUPFAM" id="SSF55781">
    <property type="entry name" value="GAF domain-like"/>
    <property type="match status" value="1"/>
</dbReference>
<organism evidence="3 4">
    <name type="scientific">Pseudonocardia halophobica</name>
    <dbReference type="NCBI Taxonomy" id="29401"/>
    <lineage>
        <taxon>Bacteria</taxon>
        <taxon>Bacillati</taxon>
        <taxon>Actinomycetota</taxon>
        <taxon>Actinomycetes</taxon>
        <taxon>Pseudonocardiales</taxon>
        <taxon>Pseudonocardiaceae</taxon>
        <taxon>Pseudonocardia</taxon>
    </lineage>
</organism>
<protein>
    <recommendedName>
        <fullName evidence="2">STAS domain-containing protein</fullName>
    </recommendedName>
</protein>
<dbReference type="SUPFAM" id="SSF55874">
    <property type="entry name" value="ATPase domain of HSP90 chaperone/DNA topoisomerase II/histidine kinase"/>
    <property type="match status" value="1"/>
</dbReference>
<dbReference type="RefSeq" id="WP_051737271.1">
    <property type="nucleotide sequence ID" value="NZ_BAAAUZ010000068.1"/>
</dbReference>
<dbReference type="SUPFAM" id="SSF52091">
    <property type="entry name" value="SpoIIaa-like"/>
    <property type="match status" value="1"/>
</dbReference>
<evidence type="ECO:0000313" key="3">
    <source>
        <dbReference type="EMBL" id="GLL15953.1"/>
    </source>
</evidence>
<keyword evidence="1" id="KW-0378">Hydrolase</keyword>
<proteinExistence type="predicted"/>
<dbReference type="InterPro" id="IPR029016">
    <property type="entry name" value="GAF-like_dom_sf"/>
</dbReference>
<dbReference type="Pfam" id="PF07228">
    <property type="entry name" value="SpoIIE"/>
    <property type="match status" value="1"/>
</dbReference>
<dbReference type="Gene3D" id="3.30.750.24">
    <property type="entry name" value="STAS domain"/>
    <property type="match status" value="1"/>
</dbReference>
<evidence type="ECO:0000313" key="4">
    <source>
        <dbReference type="Proteomes" id="UP001143463"/>
    </source>
</evidence>
<name>A0A9W6UG39_9PSEU</name>
<dbReference type="AlphaFoldDB" id="A0A9W6UG39"/>
<keyword evidence="4" id="KW-1185">Reference proteome</keyword>
<feature type="domain" description="STAS" evidence="2">
    <location>
        <begin position="456"/>
        <end position="511"/>
    </location>
</feature>
<dbReference type="CDD" id="cd07043">
    <property type="entry name" value="STAS_anti-anti-sigma_factors"/>
    <property type="match status" value="1"/>
</dbReference>
<dbReference type="InterPro" id="IPR003594">
    <property type="entry name" value="HATPase_dom"/>
</dbReference>
<dbReference type="SMART" id="SM00331">
    <property type="entry name" value="PP2C_SIG"/>
    <property type="match status" value="1"/>
</dbReference>
<reference evidence="3" key="2">
    <citation type="submission" date="2023-01" db="EMBL/GenBank/DDBJ databases">
        <authorList>
            <person name="Sun Q."/>
            <person name="Evtushenko L."/>
        </authorList>
    </citation>
    <scope>NUCLEOTIDE SEQUENCE</scope>
    <source>
        <strain evidence="3">VKM Ac-1069</strain>
    </source>
</reference>
<dbReference type="PANTHER" id="PTHR43156">
    <property type="entry name" value="STAGE II SPORULATION PROTEIN E-RELATED"/>
    <property type="match status" value="1"/>
</dbReference>
<comment type="caution">
    <text evidence="3">The sequence shown here is derived from an EMBL/GenBank/DDBJ whole genome shotgun (WGS) entry which is preliminary data.</text>
</comment>
<dbReference type="InterPro" id="IPR036513">
    <property type="entry name" value="STAS_dom_sf"/>
</dbReference>
<dbReference type="InterPro" id="IPR001932">
    <property type="entry name" value="PPM-type_phosphatase-like_dom"/>
</dbReference>
<dbReference type="PANTHER" id="PTHR43156:SF2">
    <property type="entry name" value="STAGE II SPORULATION PROTEIN E"/>
    <property type="match status" value="1"/>
</dbReference>
<dbReference type="InterPro" id="IPR058548">
    <property type="entry name" value="MlaB-like_STAS"/>
</dbReference>
<evidence type="ECO:0000256" key="1">
    <source>
        <dbReference type="ARBA" id="ARBA00022801"/>
    </source>
</evidence>
<dbReference type="InterPro" id="IPR036890">
    <property type="entry name" value="HATPase_C_sf"/>
</dbReference>
<dbReference type="InterPro" id="IPR036457">
    <property type="entry name" value="PPM-type-like_dom_sf"/>
</dbReference>
<dbReference type="EMBL" id="BSFQ01000060">
    <property type="protein sequence ID" value="GLL15953.1"/>
    <property type="molecule type" value="Genomic_DNA"/>
</dbReference>
<dbReference type="GO" id="GO:0016791">
    <property type="term" value="F:phosphatase activity"/>
    <property type="evidence" value="ECO:0007669"/>
    <property type="project" value="TreeGrafter"/>
</dbReference>
<dbReference type="Gene3D" id="3.30.565.10">
    <property type="entry name" value="Histidine kinase-like ATPase, C-terminal domain"/>
    <property type="match status" value="1"/>
</dbReference>
<dbReference type="Proteomes" id="UP001143463">
    <property type="component" value="Unassembled WGS sequence"/>
</dbReference>
<dbReference type="SUPFAM" id="SSF81606">
    <property type="entry name" value="PP2C-like"/>
    <property type="match status" value="1"/>
</dbReference>